<dbReference type="Proteomes" id="UP001314205">
    <property type="component" value="Unassembled WGS sequence"/>
</dbReference>
<keyword evidence="2" id="KW-1185">Reference proteome</keyword>
<dbReference type="EMBL" id="CAVLGL010000159">
    <property type="protein sequence ID" value="CAK1603788.1"/>
    <property type="molecule type" value="Genomic_DNA"/>
</dbReference>
<comment type="caution">
    <text evidence="1">The sequence shown here is derived from an EMBL/GenBank/DDBJ whole genome shotgun (WGS) entry which is preliminary data.</text>
</comment>
<accession>A0AAV1M7Y0</accession>
<sequence>MKLSRYEVLFIVELLIGTRLSLIMSLGTNQNFLYEKLQNYGLGKRVIPNYRRMNLAYPYPEPLRSSPSPFVWSPYRNIYQGVRRKSDHRIYNKKFNYAAKSFGHHVFCEAMVACQITHMAVETNDGIPIILRGGAGYNYFKIIIKAEAGVRLQGSVKAYCKSKDNN</sequence>
<reference evidence="1 2" key="1">
    <citation type="submission" date="2023-11" db="EMBL/GenBank/DDBJ databases">
        <authorList>
            <person name="Hedman E."/>
            <person name="Englund M."/>
            <person name="Stromberg M."/>
            <person name="Nyberg Akerstrom W."/>
            <person name="Nylinder S."/>
            <person name="Jareborg N."/>
            <person name="Kallberg Y."/>
            <person name="Kronander E."/>
        </authorList>
    </citation>
    <scope>NUCLEOTIDE SEQUENCE [LARGE SCALE GENOMIC DNA]</scope>
</reference>
<gene>
    <name evidence="1" type="ORF">PARMNEM_LOCUS22095</name>
</gene>
<proteinExistence type="predicted"/>
<protein>
    <submittedName>
        <fullName evidence="1">Uncharacterized protein</fullName>
    </submittedName>
</protein>
<evidence type="ECO:0000313" key="2">
    <source>
        <dbReference type="Proteomes" id="UP001314205"/>
    </source>
</evidence>
<organism evidence="1 2">
    <name type="scientific">Parnassius mnemosyne</name>
    <name type="common">clouded apollo</name>
    <dbReference type="NCBI Taxonomy" id="213953"/>
    <lineage>
        <taxon>Eukaryota</taxon>
        <taxon>Metazoa</taxon>
        <taxon>Ecdysozoa</taxon>
        <taxon>Arthropoda</taxon>
        <taxon>Hexapoda</taxon>
        <taxon>Insecta</taxon>
        <taxon>Pterygota</taxon>
        <taxon>Neoptera</taxon>
        <taxon>Endopterygota</taxon>
        <taxon>Lepidoptera</taxon>
        <taxon>Glossata</taxon>
        <taxon>Ditrysia</taxon>
        <taxon>Papilionoidea</taxon>
        <taxon>Papilionidae</taxon>
        <taxon>Parnassiinae</taxon>
        <taxon>Parnassini</taxon>
        <taxon>Parnassius</taxon>
        <taxon>Driopa</taxon>
    </lineage>
</organism>
<name>A0AAV1M7Y0_9NEOP</name>
<evidence type="ECO:0000313" key="1">
    <source>
        <dbReference type="EMBL" id="CAK1603788.1"/>
    </source>
</evidence>
<dbReference type="AlphaFoldDB" id="A0AAV1M7Y0"/>